<evidence type="ECO:0000256" key="2">
    <source>
        <dbReference type="ARBA" id="ARBA00012513"/>
    </source>
</evidence>
<dbReference type="OrthoDB" id="347657at2759"/>
<keyword evidence="6 13" id="KW-0418">Kinase</keyword>
<organism evidence="13 14">
    <name type="scientific">Metschnikowia bicuspidata</name>
    <dbReference type="NCBI Taxonomy" id="27322"/>
    <lineage>
        <taxon>Eukaryota</taxon>
        <taxon>Fungi</taxon>
        <taxon>Dikarya</taxon>
        <taxon>Ascomycota</taxon>
        <taxon>Saccharomycotina</taxon>
        <taxon>Pichiomycetes</taxon>
        <taxon>Metschnikowiaceae</taxon>
        <taxon>Metschnikowia</taxon>
    </lineage>
</organism>
<dbReference type="PANTHER" id="PTHR24356:SF163">
    <property type="entry name" value="3-PHOSPHOINOSITIDE-DEPENDENT PROTEIN KINASE 1-RELATED"/>
    <property type="match status" value="1"/>
</dbReference>
<dbReference type="GO" id="GO:0004674">
    <property type="term" value="F:protein serine/threonine kinase activity"/>
    <property type="evidence" value="ECO:0007669"/>
    <property type="project" value="UniProtKB-KW"/>
</dbReference>
<dbReference type="GO" id="GO:0060211">
    <property type="term" value="P:regulation of nuclear-transcribed mRNA poly(A) tail shortening"/>
    <property type="evidence" value="ECO:0007669"/>
    <property type="project" value="UniProtKB-ARBA"/>
</dbReference>
<dbReference type="InterPro" id="IPR008271">
    <property type="entry name" value="Ser/Thr_kinase_AS"/>
</dbReference>
<dbReference type="PANTHER" id="PTHR24356">
    <property type="entry name" value="SERINE/THREONINE-PROTEIN KINASE"/>
    <property type="match status" value="1"/>
</dbReference>
<dbReference type="InterPro" id="IPR011009">
    <property type="entry name" value="Kinase-like_dom_sf"/>
</dbReference>
<comment type="catalytic activity">
    <reaction evidence="9">
        <text>L-seryl-[protein] + ATP = O-phospho-L-seryl-[protein] + ADP + H(+)</text>
        <dbReference type="Rhea" id="RHEA:17989"/>
        <dbReference type="Rhea" id="RHEA-COMP:9863"/>
        <dbReference type="Rhea" id="RHEA-COMP:11604"/>
        <dbReference type="ChEBI" id="CHEBI:15378"/>
        <dbReference type="ChEBI" id="CHEBI:29999"/>
        <dbReference type="ChEBI" id="CHEBI:30616"/>
        <dbReference type="ChEBI" id="CHEBI:83421"/>
        <dbReference type="ChEBI" id="CHEBI:456216"/>
        <dbReference type="EC" id="2.7.11.1"/>
    </reaction>
</comment>
<dbReference type="GO" id="GO:0030447">
    <property type="term" value="P:filamentous growth"/>
    <property type="evidence" value="ECO:0007669"/>
    <property type="project" value="UniProtKB-ARBA"/>
</dbReference>
<keyword evidence="7 10" id="KW-0067">ATP-binding</keyword>
<dbReference type="GO" id="GO:0000196">
    <property type="term" value="P:cell integrity MAPK cascade"/>
    <property type="evidence" value="ECO:0007669"/>
    <property type="project" value="UniProtKB-ARBA"/>
</dbReference>
<evidence type="ECO:0000256" key="5">
    <source>
        <dbReference type="ARBA" id="ARBA00022741"/>
    </source>
</evidence>
<dbReference type="SMART" id="SM00220">
    <property type="entry name" value="S_TKc"/>
    <property type="match status" value="1"/>
</dbReference>
<comment type="similarity">
    <text evidence="1">Belongs to the protein kinase superfamily. AGC Ser/Thr protein kinase family. PDPK1 subfamily.</text>
</comment>
<evidence type="ECO:0000313" key="14">
    <source>
        <dbReference type="Proteomes" id="UP000268321"/>
    </source>
</evidence>
<proteinExistence type="inferred from homology"/>
<dbReference type="InterPro" id="IPR000719">
    <property type="entry name" value="Prot_kinase_dom"/>
</dbReference>
<dbReference type="Gene3D" id="3.30.200.20">
    <property type="entry name" value="Phosphorylase Kinase, domain 1"/>
    <property type="match status" value="1"/>
</dbReference>
<dbReference type="Proteomes" id="UP000268321">
    <property type="component" value="Unassembled WGS sequence"/>
</dbReference>
<dbReference type="InterPro" id="IPR050236">
    <property type="entry name" value="Ser_Thr_kinase_AGC"/>
</dbReference>
<gene>
    <name evidence="13" type="ORF">METBISCDRAFT_16544</name>
</gene>
<dbReference type="EMBL" id="ML004461">
    <property type="protein sequence ID" value="RKP30330.1"/>
    <property type="molecule type" value="Genomic_DNA"/>
</dbReference>
<comment type="catalytic activity">
    <reaction evidence="8">
        <text>L-threonyl-[protein] + ATP = O-phospho-L-threonyl-[protein] + ADP + H(+)</text>
        <dbReference type="Rhea" id="RHEA:46608"/>
        <dbReference type="Rhea" id="RHEA-COMP:11060"/>
        <dbReference type="Rhea" id="RHEA-COMP:11605"/>
        <dbReference type="ChEBI" id="CHEBI:15378"/>
        <dbReference type="ChEBI" id="CHEBI:30013"/>
        <dbReference type="ChEBI" id="CHEBI:30616"/>
        <dbReference type="ChEBI" id="CHEBI:61977"/>
        <dbReference type="ChEBI" id="CHEBI:456216"/>
        <dbReference type="EC" id="2.7.11.1"/>
    </reaction>
</comment>
<dbReference type="PROSITE" id="PS00108">
    <property type="entry name" value="PROTEIN_KINASE_ST"/>
    <property type="match status" value="1"/>
</dbReference>
<dbReference type="EC" id="2.7.11.1" evidence="2"/>
<dbReference type="AlphaFoldDB" id="A0A4P9ZEG5"/>
<evidence type="ECO:0000256" key="3">
    <source>
        <dbReference type="ARBA" id="ARBA00022527"/>
    </source>
</evidence>
<dbReference type="CDD" id="cd05581">
    <property type="entry name" value="STKc_PDK1"/>
    <property type="match status" value="1"/>
</dbReference>
<keyword evidence="5 10" id="KW-0547">Nucleotide-binding</keyword>
<dbReference type="SUPFAM" id="SSF56112">
    <property type="entry name" value="Protein kinase-like (PK-like)"/>
    <property type="match status" value="1"/>
</dbReference>
<feature type="compositionally biased region" description="Basic and acidic residues" evidence="11">
    <location>
        <begin position="539"/>
        <end position="553"/>
    </location>
</feature>
<dbReference type="GO" id="GO:0005524">
    <property type="term" value="F:ATP binding"/>
    <property type="evidence" value="ECO:0007669"/>
    <property type="project" value="UniProtKB-UniRule"/>
</dbReference>
<dbReference type="PROSITE" id="PS00107">
    <property type="entry name" value="PROTEIN_KINASE_ATP"/>
    <property type="match status" value="1"/>
</dbReference>
<evidence type="ECO:0000256" key="9">
    <source>
        <dbReference type="ARBA" id="ARBA00048679"/>
    </source>
</evidence>
<evidence type="ECO:0000256" key="8">
    <source>
        <dbReference type="ARBA" id="ARBA00047899"/>
    </source>
</evidence>
<dbReference type="PROSITE" id="PS50011">
    <property type="entry name" value="PROTEIN_KINASE_DOM"/>
    <property type="match status" value="1"/>
</dbReference>
<evidence type="ECO:0000256" key="11">
    <source>
        <dbReference type="SAM" id="MobiDB-lite"/>
    </source>
</evidence>
<sequence length="965" mass="107202">MHESVFRTPRISHGFPTLSPLGEAAVANLQSASDTPLSASSLDFSRPSTRATGSSLGIGIGSDCATPELPYSPFNDGRRLNQTYSLPNESETLDTLERASPAPGDQDWAERGAAMAVAAGSNGTVTIRRTVKDFEFCRELGEGSYSTVVLAIDRITKMNYAVKVLDKRHIIKEKKVKYVNIEKHALNRLSGLKGIISLFFTFQDKEKLYFVLELASNGELLGLIRKYGSLNEDATRYFAAQILDVIKNIHDNGIIHRDIKPENILIDGQYRIRITDFGTAKLLERKKNHESGEEDYPLDVRAKSFVGTAEYVSPELLESKYCGKPGDIWAFGCLLYQLIAGKPPFKASNEYLTFQKITKLQYAFSAGFPLILRDLIKQILVLRPSRRATIDQIQKHAFFERCNFKDPDSIWNARVPEFSAYKMTAQSMMKMPPKSAPPAKDLKVFKKKAPRLQGRAVELKKHPDDKGARNFTPASVAAYVLTRDDETSQGQESAAPRAPLSNASTKSPTTPDYIPGTNILRPQVNTMAKFSRGSTSSSHKSEPERKAKPKPKEVPPPSALEAVWLQYLTGDERVIHVGSVTVCKQTTEEFEKKHKGLVQDTPLGFNSLLKTVVHRSTSRSMLSRYVKENQLRKQEAAYPDFESDAITFFHEEVLAHTEPAAEDEERSLLGLGVGRFKSIKKLLGNDKKQDASQETVLDGGRVIRRIVSLDKPRPCTVLITTFGRVLLLLRNDARSDYKLVCEVKLKYPFIHFKEVLTSSSIKFGKHIPASGIFVIISRFITFEFKVGKYEVNQWTDALARAKLSVLERADPEPRKSVPRRSSLYNLLSANPKSDPDPAAPQLPCSSSLPQTLDPRKNQLVAQKRTCAKEALRRRVQPPPVKNQQLELNGLTCDPDNGEKATVHAAQLAISSIGLGPAARSNVHRASSFIKESVRTHAPSSILTSSMPGNVTSINSKLLARSRSGK</sequence>
<dbReference type="InterPro" id="IPR039046">
    <property type="entry name" value="PDPK1"/>
</dbReference>
<keyword evidence="4" id="KW-0808">Transferase</keyword>
<feature type="compositionally biased region" description="Polar residues" evidence="11">
    <location>
        <begin position="822"/>
        <end position="831"/>
    </location>
</feature>
<dbReference type="GO" id="GO:0010606">
    <property type="term" value="P:positive regulation of cytoplasmic mRNA processing body assembly"/>
    <property type="evidence" value="ECO:0007669"/>
    <property type="project" value="UniProtKB-ARBA"/>
</dbReference>
<feature type="compositionally biased region" description="Polar residues" evidence="11">
    <location>
        <begin position="501"/>
        <end position="510"/>
    </location>
</feature>
<dbReference type="FunFam" id="1.10.510.10:FF:000534">
    <property type="entry name" value="Serine/threonine-protein kinase PKH2"/>
    <property type="match status" value="1"/>
</dbReference>
<name>A0A4P9ZEG5_9ASCO</name>
<dbReference type="Pfam" id="PF00069">
    <property type="entry name" value="Pkinase"/>
    <property type="match status" value="1"/>
</dbReference>
<reference evidence="14" key="1">
    <citation type="journal article" date="2018" name="Nat. Microbiol.">
        <title>Leveraging single-cell genomics to expand the fungal tree of life.</title>
        <authorList>
            <person name="Ahrendt S.R."/>
            <person name="Quandt C.A."/>
            <person name="Ciobanu D."/>
            <person name="Clum A."/>
            <person name="Salamov A."/>
            <person name="Andreopoulos B."/>
            <person name="Cheng J.F."/>
            <person name="Woyke T."/>
            <person name="Pelin A."/>
            <person name="Henrissat B."/>
            <person name="Reynolds N.K."/>
            <person name="Benny G.L."/>
            <person name="Smith M.E."/>
            <person name="James T.Y."/>
            <person name="Grigoriev I.V."/>
        </authorList>
    </citation>
    <scope>NUCLEOTIDE SEQUENCE [LARGE SCALE GENOMIC DNA]</scope>
    <source>
        <strain evidence="14">Baker2002</strain>
    </source>
</reference>
<evidence type="ECO:0000256" key="10">
    <source>
        <dbReference type="PROSITE-ProRule" id="PRU10141"/>
    </source>
</evidence>
<dbReference type="FunFam" id="3.30.200.20:FF:000191">
    <property type="entry name" value="3-phosphoinositide-dependent protein kinase 2-like"/>
    <property type="match status" value="1"/>
</dbReference>
<feature type="region of interest" description="Disordered" evidence="11">
    <location>
        <begin position="809"/>
        <end position="854"/>
    </location>
</feature>
<protein>
    <recommendedName>
        <fullName evidence="2">non-specific serine/threonine protein kinase</fullName>
        <ecNumber evidence="2">2.7.11.1</ecNumber>
    </recommendedName>
</protein>
<feature type="region of interest" description="Disordered" evidence="11">
    <location>
        <begin position="484"/>
        <end position="556"/>
    </location>
</feature>
<keyword evidence="14" id="KW-1185">Reference proteome</keyword>
<evidence type="ECO:0000256" key="6">
    <source>
        <dbReference type="ARBA" id="ARBA00022777"/>
    </source>
</evidence>
<dbReference type="Gene3D" id="1.10.510.10">
    <property type="entry name" value="Transferase(Phosphotransferase) domain 1"/>
    <property type="match status" value="1"/>
</dbReference>
<evidence type="ECO:0000259" key="12">
    <source>
        <dbReference type="PROSITE" id="PS50011"/>
    </source>
</evidence>
<feature type="compositionally biased region" description="Polar residues" evidence="11">
    <location>
        <begin position="523"/>
        <end position="538"/>
    </location>
</feature>
<evidence type="ECO:0000313" key="13">
    <source>
        <dbReference type="EMBL" id="RKP30330.1"/>
    </source>
</evidence>
<accession>A0A4P9ZEG5</accession>
<evidence type="ECO:0000256" key="7">
    <source>
        <dbReference type="ARBA" id="ARBA00022840"/>
    </source>
</evidence>
<feature type="binding site" evidence="10">
    <location>
        <position position="163"/>
    </location>
    <ligand>
        <name>ATP</name>
        <dbReference type="ChEBI" id="CHEBI:30616"/>
    </ligand>
</feature>
<evidence type="ECO:0000256" key="4">
    <source>
        <dbReference type="ARBA" id="ARBA00022679"/>
    </source>
</evidence>
<evidence type="ECO:0000256" key="1">
    <source>
        <dbReference type="ARBA" id="ARBA00010006"/>
    </source>
</evidence>
<dbReference type="GO" id="GO:0032511">
    <property type="term" value="P:late endosome to vacuole transport via multivesicular body sorting pathway"/>
    <property type="evidence" value="ECO:0007669"/>
    <property type="project" value="UniProtKB-ARBA"/>
</dbReference>
<feature type="domain" description="Protein kinase" evidence="12">
    <location>
        <begin position="134"/>
        <end position="399"/>
    </location>
</feature>
<dbReference type="InterPro" id="IPR017441">
    <property type="entry name" value="Protein_kinase_ATP_BS"/>
</dbReference>
<keyword evidence="3" id="KW-0723">Serine/threonine-protein kinase</keyword>